<dbReference type="InterPro" id="IPR036691">
    <property type="entry name" value="Endo/exonu/phosph_ase_sf"/>
</dbReference>
<reference evidence="2" key="2">
    <citation type="submission" date="2017-11" db="EMBL/GenBank/DDBJ databases">
        <title>Coralsnake Venomics: Analyses of Venom Gland Transcriptomes and Proteomes of Six Brazilian Taxa.</title>
        <authorList>
            <person name="Aird S.D."/>
            <person name="Jorge da Silva N."/>
            <person name="Qiu L."/>
            <person name="Villar-Briones A."/>
            <person name="Aparecida-Saddi V."/>
            <person name="Campos-Telles M.P."/>
            <person name="Grau M."/>
            <person name="Mikheyev A.S."/>
        </authorList>
    </citation>
    <scope>NUCLEOTIDE SEQUENCE</scope>
    <source>
        <tissue evidence="2">Venom_gland</tissue>
    </source>
</reference>
<organism evidence="2">
    <name type="scientific">Micrurus paraensis</name>
    <dbReference type="NCBI Taxonomy" id="1970185"/>
    <lineage>
        <taxon>Eukaryota</taxon>
        <taxon>Metazoa</taxon>
        <taxon>Chordata</taxon>
        <taxon>Craniata</taxon>
        <taxon>Vertebrata</taxon>
        <taxon>Euteleostomi</taxon>
        <taxon>Lepidosauria</taxon>
        <taxon>Squamata</taxon>
        <taxon>Bifurcata</taxon>
        <taxon>Unidentata</taxon>
        <taxon>Episquamata</taxon>
        <taxon>Toxicofera</taxon>
        <taxon>Serpentes</taxon>
        <taxon>Colubroidea</taxon>
        <taxon>Elapidae</taxon>
        <taxon>Elapinae</taxon>
        <taxon>Micrurus</taxon>
    </lineage>
</organism>
<dbReference type="AlphaFoldDB" id="A0A2D4L7E2"/>
<accession>A0A2D4L7E2</accession>
<name>A0A2D4L7E2_9SAUR</name>
<dbReference type="Pfam" id="PF03372">
    <property type="entry name" value="Exo_endo_phos"/>
    <property type="match status" value="1"/>
</dbReference>
<protein>
    <recommendedName>
        <fullName evidence="1">Endonuclease/exonuclease/phosphatase domain-containing protein</fullName>
    </recommendedName>
</protein>
<dbReference type="GO" id="GO:0003824">
    <property type="term" value="F:catalytic activity"/>
    <property type="evidence" value="ECO:0007669"/>
    <property type="project" value="InterPro"/>
</dbReference>
<dbReference type="EMBL" id="IACL01122875">
    <property type="protein sequence ID" value="LAB16907.1"/>
    <property type="molecule type" value="Transcribed_RNA"/>
</dbReference>
<dbReference type="InterPro" id="IPR005135">
    <property type="entry name" value="Endo/exonuclease/phosphatase"/>
</dbReference>
<evidence type="ECO:0000313" key="2">
    <source>
        <dbReference type="EMBL" id="LAB16907.1"/>
    </source>
</evidence>
<feature type="domain" description="Endonuclease/exonuclease/phosphatase" evidence="1">
    <location>
        <begin position="10"/>
        <end position="100"/>
    </location>
</feature>
<dbReference type="SUPFAM" id="SSF56219">
    <property type="entry name" value="DNase I-like"/>
    <property type="match status" value="1"/>
</dbReference>
<dbReference type="Gene3D" id="3.60.10.10">
    <property type="entry name" value="Endonuclease/exonuclease/phosphatase"/>
    <property type="match status" value="1"/>
</dbReference>
<proteinExistence type="predicted"/>
<sequence>MKIKFITWYINGANAPPKRKKLFHYLRKLNLDIVCLQEIHIKKYLINKRLGEEFILAGVKKINGVALYIKPQFKSKLLIADDYGKFVAMEIKLNVIKSIVVAVYRPNDD</sequence>
<evidence type="ECO:0000259" key="1">
    <source>
        <dbReference type="Pfam" id="PF03372"/>
    </source>
</evidence>
<reference evidence="2" key="1">
    <citation type="submission" date="2017-07" db="EMBL/GenBank/DDBJ databases">
        <authorList>
            <person name="Mikheyev A."/>
            <person name="Grau M."/>
        </authorList>
    </citation>
    <scope>NUCLEOTIDE SEQUENCE</scope>
    <source>
        <tissue evidence="2">Venom_gland</tissue>
    </source>
</reference>